<evidence type="ECO:0000313" key="3">
    <source>
        <dbReference type="Proteomes" id="UP001201812"/>
    </source>
</evidence>
<evidence type="ECO:0000313" key="2">
    <source>
        <dbReference type="EMBL" id="KAI1693752.1"/>
    </source>
</evidence>
<dbReference type="AlphaFoldDB" id="A0AAD4QWB6"/>
<comment type="caution">
    <text evidence="2">The sequence shown here is derived from an EMBL/GenBank/DDBJ whole genome shotgun (WGS) entry which is preliminary data.</text>
</comment>
<reference evidence="2" key="1">
    <citation type="submission" date="2022-01" db="EMBL/GenBank/DDBJ databases">
        <title>Genome Sequence Resource for Two Populations of Ditylenchus destructor, the Migratory Endoparasitic Phytonematode.</title>
        <authorList>
            <person name="Zhang H."/>
            <person name="Lin R."/>
            <person name="Xie B."/>
        </authorList>
    </citation>
    <scope>NUCLEOTIDE SEQUENCE</scope>
    <source>
        <strain evidence="2">BazhouSP</strain>
    </source>
</reference>
<name>A0AAD4QWB6_9BILA</name>
<feature type="signal peptide" evidence="1">
    <location>
        <begin position="1"/>
        <end position="28"/>
    </location>
</feature>
<dbReference type="EMBL" id="JAKKPZ010000589">
    <property type="protein sequence ID" value="KAI1693752.1"/>
    <property type="molecule type" value="Genomic_DNA"/>
</dbReference>
<sequence length="97" mass="11043">MTKFNAFFLIDCVLTITIVNLFVTNAAANVIPNLDEDLKMLEGEVDTNTKQVETFIHSPDRNSSKLKEFDNLFEKFDEKLVLFSNELKTAFPLELGP</sequence>
<dbReference type="Proteomes" id="UP001201812">
    <property type="component" value="Unassembled WGS sequence"/>
</dbReference>
<keyword evidence="1" id="KW-0732">Signal</keyword>
<accession>A0AAD4QWB6</accession>
<feature type="chain" id="PRO_5042003854" evidence="1">
    <location>
        <begin position="29"/>
        <end position="97"/>
    </location>
</feature>
<gene>
    <name evidence="2" type="ORF">DdX_20494</name>
</gene>
<protein>
    <submittedName>
        <fullName evidence="2">Uncharacterized protein</fullName>
    </submittedName>
</protein>
<keyword evidence="3" id="KW-1185">Reference proteome</keyword>
<organism evidence="2 3">
    <name type="scientific">Ditylenchus destructor</name>
    <dbReference type="NCBI Taxonomy" id="166010"/>
    <lineage>
        <taxon>Eukaryota</taxon>
        <taxon>Metazoa</taxon>
        <taxon>Ecdysozoa</taxon>
        <taxon>Nematoda</taxon>
        <taxon>Chromadorea</taxon>
        <taxon>Rhabditida</taxon>
        <taxon>Tylenchina</taxon>
        <taxon>Tylenchomorpha</taxon>
        <taxon>Sphaerularioidea</taxon>
        <taxon>Anguinidae</taxon>
        <taxon>Anguininae</taxon>
        <taxon>Ditylenchus</taxon>
    </lineage>
</organism>
<evidence type="ECO:0000256" key="1">
    <source>
        <dbReference type="SAM" id="SignalP"/>
    </source>
</evidence>
<proteinExistence type="predicted"/>